<sequence length="146" mass="16718">MPKGLDSILIQRFLGLVNYFRKYLPNISEVTAPLDKVRFESKLDKLWTSEQESAFEKIKALLSSAPVLHHPDLEQPSYVATDASNYSIGAVLYQVIKNETRYIGFMARSLSTSEKNYSTTKRELLAVIFALKKFHPFLWGNPFTLQ</sequence>
<evidence type="ECO:0000256" key="1">
    <source>
        <dbReference type="ARBA" id="ARBA00023268"/>
    </source>
</evidence>
<dbReference type="EMBL" id="JAANQT010005341">
    <property type="protein sequence ID" value="KAG1294985.1"/>
    <property type="molecule type" value="Genomic_DNA"/>
</dbReference>
<feature type="domain" description="Reverse transcriptase/retrotransposon-derived protein RNase H-like" evidence="2">
    <location>
        <begin position="47"/>
        <end position="145"/>
    </location>
</feature>
<evidence type="ECO:0000259" key="2">
    <source>
        <dbReference type="Pfam" id="PF17919"/>
    </source>
</evidence>
<accession>A0A9P7BK01</accession>
<reference evidence="3" key="1">
    <citation type="journal article" date="2020" name="Microb. Genom.">
        <title>Genetic diversity of clinical and environmental Mucorales isolates obtained from an investigation of mucormycosis cases among solid organ transplant recipients.</title>
        <authorList>
            <person name="Nguyen M.H."/>
            <person name="Kaul D."/>
            <person name="Muto C."/>
            <person name="Cheng S.J."/>
            <person name="Richter R.A."/>
            <person name="Bruno V.M."/>
            <person name="Liu G."/>
            <person name="Beyhan S."/>
            <person name="Sundermann A.J."/>
            <person name="Mounaud S."/>
            <person name="Pasculle A.W."/>
            <person name="Nierman W.C."/>
            <person name="Driscoll E."/>
            <person name="Cumbie R."/>
            <person name="Clancy C.J."/>
            <person name="Dupont C.L."/>
        </authorList>
    </citation>
    <scope>NUCLEOTIDE SEQUENCE</scope>
    <source>
        <strain evidence="3">GL11</strain>
    </source>
</reference>
<dbReference type="Pfam" id="PF17919">
    <property type="entry name" value="RT_RNaseH_2"/>
    <property type="match status" value="1"/>
</dbReference>
<dbReference type="PANTHER" id="PTHR37984">
    <property type="entry name" value="PROTEIN CBG26694"/>
    <property type="match status" value="1"/>
</dbReference>
<proteinExistence type="predicted"/>
<evidence type="ECO:0000313" key="4">
    <source>
        <dbReference type="Proteomes" id="UP000716291"/>
    </source>
</evidence>
<keyword evidence="1" id="KW-0511">Multifunctional enzyme</keyword>
<dbReference type="Gene3D" id="3.30.70.270">
    <property type="match status" value="1"/>
</dbReference>
<dbReference type="InterPro" id="IPR041577">
    <property type="entry name" value="RT_RNaseH_2"/>
</dbReference>
<organism evidence="3 4">
    <name type="scientific">Rhizopus oryzae</name>
    <name type="common">Mucormycosis agent</name>
    <name type="synonym">Rhizopus arrhizus var. delemar</name>
    <dbReference type="NCBI Taxonomy" id="64495"/>
    <lineage>
        <taxon>Eukaryota</taxon>
        <taxon>Fungi</taxon>
        <taxon>Fungi incertae sedis</taxon>
        <taxon>Mucoromycota</taxon>
        <taxon>Mucoromycotina</taxon>
        <taxon>Mucoromycetes</taxon>
        <taxon>Mucorales</taxon>
        <taxon>Mucorineae</taxon>
        <taxon>Rhizopodaceae</taxon>
        <taxon>Rhizopus</taxon>
    </lineage>
</organism>
<dbReference type="InterPro" id="IPR050951">
    <property type="entry name" value="Retrovirus_Pol_polyprotein"/>
</dbReference>
<protein>
    <recommendedName>
        <fullName evidence="2">Reverse transcriptase/retrotransposon-derived protein RNase H-like domain-containing protein</fullName>
    </recommendedName>
</protein>
<evidence type="ECO:0000313" key="3">
    <source>
        <dbReference type="EMBL" id="KAG1294985.1"/>
    </source>
</evidence>
<dbReference type="GO" id="GO:0003824">
    <property type="term" value="F:catalytic activity"/>
    <property type="evidence" value="ECO:0007669"/>
    <property type="project" value="UniProtKB-KW"/>
</dbReference>
<keyword evidence="4" id="KW-1185">Reference proteome</keyword>
<dbReference type="InterPro" id="IPR043128">
    <property type="entry name" value="Rev_trsase/Diguanyl_cyclase"/>
</dbReference>
<dbReference type="Proteomes" id="UP000716291">
    <property type="component" value="Unassembled WGS sequence"/>
</dbReference>
<dbReference type="PANTHER" id="PTHR37984:SF5">
    <property type="entry name" value="PROTEIN NYNRIN-LIKE"/>
    <property type="match status" value="1"/>
</dbReference>
<dbReference type="AlphaFoldDB" id="A0A9P7BK01"/>
<dbReference type="InterPro" id="IPR043502">
    <property type="entry name" value="DNA/RNA_pol_sf"/>
</dbReference>
<name>A0A9P7BK01_RHIOR</name>
<comment type="caution">
    <text evidence="3">The sequence shown here is derived from an EMBL/GenBank/DDBJ whole genome shotgun (WGS) entry which is preliminary data.</text>
</comment>
<dbReference type="SUPFAM" id="SSF56672">
    <property type="entry name" value="DNA/RNA polymerases"/>
    <property type="match status" value="1"/>
</dbReference>
<gene>
    <name evidence="3" type="ORF">G6F64_013369</name>
</gene>
<dbReference type="FunFam" id="3.30.70.270:FF:000020">
    <property type="entry name" value="Transposon Tf2-6 polyprotein-like Protein"/>
    <property type="match status" value="1"/>
</dbReference>